<feature type="compositionally biased region" description="Low complexity" evidence="13">
    <location>
        <begin position="1"/>
        <end position="17"/>
    </location>
</feature>
<dbReference type="GO" id="GO:0006879">
    <property type="term" value="P:intracellular iron ion homeostasis"/>
    <property type="evidence" value="ECO:0007669"/>
    <property type="project" value="UniProtKB-KW"/>
</dbReference>
<evidence type="ECO:0000313" key="15">
    <source>
        <dbReference type="Proteomes" id="UP000094526"/>
    </source>
</evidence>
<keyword evidence="7" id="KW-0809">Transit peptide</keyword>
<dbReference type="Gene3D" id="3.30.920.10">
    <property type="entry name" value="Frataxin/CyaY"/>
    <property type="match status" value="1"/>
</dbReference>
<dbReference type="VEuPathDB" id="FungiDB:G647_03704"/>
<dbReference type="SUPFAM" id="SSF55387">
    <property type="entry name" value="Frataxin/Nqo15-like"/>
    <property type="match status" value="1"/>
</dbReference>
<dbReference type="AlphaFoldDB" id="A0A1C1CBB7"/>
<name>A0A1C1CBB7_9EURO</name>
<comment type="catalytic activity">
    <reaction evidence="12">
        <text>4 Fe(2+) + O2 + 4 H(+) = 4 Fe(3+) + 2 H2O</text>
        <dbReference type="Rhea" id="RHEA:11148"/>
        <dbReference type="ChEBI" id="CHEBI:15377"/>
        <dbReference type="ChEBI" id="CHEBI:15378"/>
        <dbReference type="ChEBI" id="CHEBI:15379"/>
        <dbReference type="ChEBI" id="CHEBI:29033"/>
        <dbReference type="ChEBI" id="CHEBI:29034"/>
        <dbReference type="EC" id="1.16.3.1"/>
    </reaction>
</comment>
<dbReference type="GO" id="GO:0008198">
    <property type="term" value="F:ferrous iron binding"/>
    <property type="evidence" value="ECO:0007669"/>
    <property type="project" value="TreeGrafter"/>
</dbReference>
<dbReference type="EMBL" id="LGRB01000019">
    <property type="protein sequence ID" value="OCT45814.1"/>
    <property type="molecule type" value="Genomic_DNA"/>
</dbReference>
<keyword evidence="11" id="KW-0496">Mitochondrion</keyword>
<evidence type="ECO:0000313" key="14">
    <source>
        <dbReference type="EMBL" id="OCT45814.1"/>
    </source>
</evidence>
<evidence type="ECO:0000256" key="5">
    <source>
        <dbReference type="ARBA" id="ARBA00022448"/>
    </source>
</evidence>
<evidence type="ECO:0000256" key="4">
    <source>
        <dbReference type="ARBA" id="ARBA00022434"/>
    </source>
</evidence>
<keyword evidence="5" id="KW-0813">Transport</keyword>
<sequence>MKASRQLLRSAARASRLNRPLTASTPINTSRLLPATTSRYAELSLAETPRQAASFSTHTLRHKGLQPDSSDPHPPKPEATHGNGPGAGAAQISDGEYHELADQYLNTLVLALEDVSERNTEGMESEFSAGVLTVTHPKHGTYVINKQPPNRQIWLSSPISGPKRFDWVIPSSSQDHKADSTVDGGDDGSTGGKWIYLRDGSSLSELLKSELGVEITPGGGEDAHGGREGPAKSGLNSSP</sequence>
<gene>
    <name evidence="14" type="ORF">CLCR_01693</name>
</gene>
<accession>A0A1C1CBB7</accession>
<comment type="similarity">
    <text evidence="2">Belongs to the frataxin family.</text>
</comment>
<dbReference type="InterPro" id="IPR017789">
    <property type="entry name" value="Frataxin"/>
</dbReference>
<dbReference type="Proteomes" id="UP000094526">
    <property type="component" value="Unassembled WGS sequence"/>
</dbReference>
<feature type="region of interest" description="Disordered" evidence="13">
    <location>
        <begin position="1"/>
        <end position="91"/>
    </location>
</feature>
<feature type="compositionally biased region" description="Basic and acidic residues" evidence="13">
    <location>
        <begin position="221"/>
        <end position="230"/>
    </location>
</feature>
<evidence type="ECO:0000256" key="11">
    <source>
        <dbReference type="ARBA" id="ARBA00023128"/>
    </source>
</evidence>
<dbReference type="GO" id="GO:0016226">
    <property type="term" value="P:iron-sulfur cluster assembly"/>
    <property type="evidence" value="ECO:0007669"/>
    <property type="project" value="InterPro"/>
</dbReference>
<feature type="region of interest" description="Disordered" evidence="13">
    <location>
        <begin position="212"/>
        <end position="239"/>
    </location>
</feature>
<evidence type="ECO:0000256" key="10">
    <source>
        <dbReference type="ARBA" id="ARBA00023065"/>
    </source>
</evidence>
<evidence type="ECO:0000256" key="13">
    <source>
        <dbReference type="SAM" id="MobiDB-lite"/>
    </source>
</evidence>
<dbReference type="VEuPathDB" id="FungiDB:CLCR_01693"/>
<dbReference type="InterPro" id="IPR002908">
    <property type="entry name" value="Frataxin/CyaY"/>
</dbReference>
<dbReference type="GO" id="GO:0034986">
    <property type="term" value="F:iron chaperone activity"/>
    <property type="evidence" value="ECO:0007669"/>
    <property type="project" value="TreeGrafter"/>
</dbReference>
<dbReference type="InterPro" id="IPR020895">
    <property type="entry name" value="Frataxin_CS"/>
</dbReference>
<comment type="subcellular location">
    <subcellularLocation>
        <location evidence="1">Mitochondrion</location>
    </subcellularLocation>
</comment>
<comment type="caution">
    <text evidence="14">The sequence shown here is derived from an EMBL/GenBank/DDBJ whole genome shotgun (WGS) entry which is preliminary data.</text>
</comment>
<dbReference type="OrthoDB" id="509901at2759"/>
<evidence type="ECO:0000256" key="9">
    <source>
        <dbReference type="ARBA" id="ARBA00023004"/>
    </source>
</evidence>
<dbReference type="STRING" id="86049.A0A1C1CBB7"/>
<feature type="compositionally biased region" description="Basic and acidic residues" evidence="13">
    <location>
        <begin position="70"/>
        <end position="79"/>
    </location>
</feature>
<dbReference type="PROSITE" id="PS50810">
    <property type="entry name" value="FRATAXIN_2"/>
    <property type="match status" value="1"/>
</dbReference>
<dbReference type="Pfam" id="PF01491">
    <property type="entry name" value="Frataxin_Cyay"/>
    <property type="match status" value="1"/>
</dbReference>
<dbReference type="eggNOG" id="KOG3413">
    <property type="taxonomic scope" value="Eukaryota"/>
</dbReference>
<dbReference type="GO" id="GO:0006826">
    <property type="term" value="P:iron ion transport"/>
    <property type="evidence" value="ECO:0007669"/>
    <property type="project" value="UniProtKB-KW"/>
</dbReference>
<evidence type="ECO:0000256" key="2">
    <source>
        <dbReference type="ARBA" id="ARBA00008183"/>
    </source>
</evidence>
<evidence type="ECO:0000256" key="7">
    <source>
        <dbReference type="ARBA" id="ARBA00022946"/>
    </source>
</evidence>
<keyword evidence="9" id="KW-0408">Iron</keyword>
<protein>
    <recommendedName>
        <fullName evidence="3">ferroxidase</fullName>
        <ecNumber evidence="3">1.16.3.1</ecNumber>
    </recommendedName>
</protein>
<evidence type="ECO:0000256" key="8">
    <source>
        <dbReference type="ARBA" id="ARBA00023002"/>
    </source>
</evidence>
<reference evidence="15" key="1">
    <citation type="submission" date="2015-07" db="EMBL/GenBank/DDBJ databases">
        <authorList>
            <person name="Teixeira M.M."/>
            <person name="Souza R.C."/>
            <person name="Almeida L.G."/>
            <person name="Vicente V.A."/>
            <person name="de Hoog S."/>
            <person name="Bocca A.L."/>
            <person name="de Almeida S.R."/>
            <person name="Vasconcelos A.T."/>
            <person name="Felipe M.S."/>
        </authorList>
    </citation>
    <scope>NUCLEOTIDE SEQUENCE [LARGE SCALE GENOMIC DNA]</scope>
    <source>
        <strain evidence="15">KSF</strain>
    </source>
</reference>
<proteinExistence type="inferred from homology"/>
<keyword evidence="10" id="KW-0406">Ion transport</keyword>
<dbReference type="NCBIfam" id="TIGR03421">
    <property type="entry name" value="FeS_CyaY"/>
    <property type="match status" value="1"/>
</dbReference>
<evidence type="ECO:0000256" key="6">
    <source>
        <dbReference type="ARBA" id="ARBA00022496"/>
    </source>
</evidence>
<feature type="region of interest" description="Disordered" evidence="13">
    <location>
        <begin position="173"/>
        <end position="193"/>
    </location>
</feature>
<dbReference type="GO" id="GO:0005739">
    <property type="term" value="C:mitochondrion"/>
    <property type="evidence" value="ECO:0007669"/>
    <property type="project" value="UniProtKB-SubCell"/>
</dbReference>
<evidence type="ECO:0000256" key="12">
    <source>
        <dbReference type="ARBA" id="ARBA00047990"/>
    </source>
</evidence>
<dbReference type="PANTHER" id="PTHR16821">
    <property type="entry name" value="FRATAXIN"/>
    <property type="match status" value="1"/>
</dbReference>
<dbReference type="PROSITE" id="PS01344">
    <property type="entry name" value="FRATAXIN_1"/>
    <property type="match status" value="1"/>
</dbReference>
<dbReference type="GO" id="GO:0008199">
    <property type="term" value="F:ferric iron binding"/>
    <property type="evidence" value="ECO:0007669"/>
    <property type="project" value="InterPro"/>
</dbReference>
<keyword evidence="6" id="KW-0410">Iron transport</keyword>
<dbReference type="SMART" id="SM01219">
    <property type="entry name" value="Frataxin_Cyay"/>
    <property type="match status" value="1"/>
</dbReference>
<keyword evidence="4" id="KW-0409">Iron storage</keyword>
<evidence type="ECO:0000256" key="1">
    <source>
        <dbReference type="ARBA" id="ARBA00004173"/>
    </source>
</evidence>
<keyword evidence="15" id="KW-1185">Reference proteome</keyword>
<feature type="compositionally biased region" description="Polar residues" evidence="13">
    <location>
        <begin position="21"/>
        <end position="39"/>
    </location>
</feature>
<dbReference type="InterPro" id="IPR036524">
    <property type="entry name" value="Frataxin/CyaY_sf"/>
</dbReference>
<dbReference type="PANTHER" id="PTHR16821:SF2">
    <property type="entry name" value="FRATAXIN, MITOCHONDRIAL"/>
    <property type="match status" value="1"/>
</dbReference>
<dbReference type="EC" id="1.16.3.1" evidence="3"/>
<keyword evidence="8" id="KW-0560">Oxidoreductase</keyword>
<organism evidence="14 15">
    <name type="scientific">Cladophialophora carrionii</name>
    <dbReference type="NCBI Taxonomy" id="86049"/>
    <lineage>
        <taxon>Eukaryota</taxon>
        <taxon>Fungi</taxon>
        <taxon>Dikarya</taxon>
        <taxon>Ascomycota</taxon>
        <taxon>Pezizomycotina</taxon>
        <taxon>Eurotiomycetes</taxon>
        <taxon>Chaetothyriomycetidae</taxon>
        <taxon>Chaetothyriales</taxon>
        <taxon>Herpotrichiellaceae</taxon>
        <taxon>Cladophialophora</taxon>
    </lineage>
</organism>
<evidence type="ECO:0000256" key="3">
    <source>
        <dbReference type="ARBA" id="ARBA00013107"/>
    </source>
</evidence>
<dbReference type="GO" id="GO:0051537">
    <property type="term" value="F:2 iron, 2 sulfur cluster binding"/>
    <property type="evidence" value="ECO:0007669"/>
    <property type="project" value="TreeGrafter"/>
</dbReference>
<dbReference type="GO" id="GO:0004322">
    <property type="term" value="F:ferroxidase activity"/>
    <property type="evidence" value="ECO:0007669"/>
    <property type="project" value="UniProtKB-EC"/>
</dbReference>
<dbReference type="NCBIfam" id="TIGR03422">
    <property type="entry name" value="mito_frataxin"/>
    <property type="match status" value="1"/>
</dbReference>